<dbReference type="InterPro" id="IPR017735">
    <property type="entry name" value="T6SS_FHA"/>
</dbReference>
<organism evidence="3 4">
    <name type="scientific">Methylocella tundrae</name>
    <dbReference type="NCBI Taxonomy" id="227605"/>
    <lineage>
        <taxon>Bacteria</taxon>
        <taxon>Pseudomonadati</taxon>
        <taxon>Pseudomonadota</taxon>
        <taxon>Alphaproteobacteria</taxon>
        <taxon>Hyphomicrobiales</taxon>
        <taxon>Beijerinckiaceae</taxon>
        <taxon>Methylocella</taxon>
    </lineage>
</organism>
<evidence type="ECO:0000259" key="2">
    <source>
        <dbReference type="PROSITE" id="PS50006"/>
    </source>
</evidence>
<feature type="compositionally biased region" description="Polar residues" evidence="1">
    <location>
        <begin position="162"/>
        <end position="180"/>
    </location>
</feature>
<dbReference type="Proteomes" id="UP000294360">
    <property type="component" value="Chromosome"/>
</dbReference>
<dbReference type="PANTHER" id="PTHR23308">
    <property type="entry name" value="NUCLEAR INHIBITOR OF PROTEIN PHOSPHATASE-1"/>
    <property type="match status" value="1"/>
</dbReference>
<accession>A0A4U8Z286</accession>
<dbReference type="InterPro" id="IPR000253">
    <property type="entry name" value="FHA_dom"/>
</dbReference>
<feature type="region of interest" description="Disordered" evidence="1">
    <location>
        <begin position="159"/>
        <end position="278"/>
    </location>
</feature>
<protein>
    <submittedName>
        <fullName evidence="3">FHA domain containing protein</fullName>
    </submittedName>
</protein>
<sequence>MTLILTIENEQSLPNGAPVSVRLTDGRGIDIGRSASIDWSLPDPTRFISGRHCEVRYRDDGYWLNDLSTNGTFLNDSARRIQAPHKLRHGDRLAIGAYVIAVAIETDGEPESDIVDGAEADAAAAEGVAALAPIQPKDAAALDAEIAQAIAIETASDAAPPLQTQPEPQVEATSRTSGSASDFELPPVNRAGAPAPPPFTMIRARGFPSPPAPFRESAERPPEARSFTAPSQEAEGASLVASPPPDAATTSRARSPEAETADAPLLDAQEAEARAWKTPERIAQTKILDEPAGACAESPAADVNAGAAKASSAPAPGLDDFLRSFAKGAGIPEHIFARQDGLKVAEDLGALMRMAVSDLTQLLSARFKAKRFARTSSQTMIQALDNNPLKFAPTADDALKIMFGPRTSGYLDAKRAFEGAFTDLKTHQINTFAAMQQAVRMLVEDLDPKVIEDAAGEDKGLAALFGAHKARLWDLYLARWQAKTLRHEDGLVDAFMLYFAQCYDEAREPK</sequence>
<dbReference type="Pfam" id="PF20232">
    <property type="entry name" value="T6SS_FHA_C"/>
    <property type="match status" value="1"/>
</dbReference>
<dbReference type="InterPro" id="IPR046883">
    <property type="entry name" value="T6SS_FHA_C"/>
</dbReference>
<dbReference type="Pfam" id="PF00498">
    <property type="entry name" value="FHA"/>
    <property type="match status" value="1"/>
</dbReference>
<proteinExistence type="predicted"/>
<dbReference type="InterPro" id="IPR008984">
    <property type="entry name" value="SMAD_FHA_dom_sf"/>
</dbReference>
<dbReference type="SUPFAM" id="SSF49879">
    <property type="entry name" value="SMAD/FHA domain"/>
    <property type="match status" value="1"/>
</dbReference>
<dbReference type="KEGG" id="mtun:MTUNDRAET4_2501"/>
<reference evidence="3 4" key="1">
    <citation type="submission" date="2019-03" db="EMBL/GenBank/DDBJ databases">
        <authorList>
            <person name="Kox A.R. M."/>
        </authorList>
    </citation>
    <scope>NUCLEOTIDE SEQUENCE [LARGE SCALE GENOMIC DNA]</scope>
    <source>
        <strain evidence="3">MTUNDRAET4 annotated genome</strain>
    </source>
</reference>
<dbReference type="Gene3D" id="2.60.200.20">
    <property type="match status" value="1"/>
</dbReference>
<evidence type="ECO:0000256" key="1">
    <source>
        <dbReference type="SAM" id="MobiDB-lite"/>
    </source>
</evidence>
<name>A0A4U8Z286_METTU</name>
<dbReference type="SMART" id="SM00240">
    <property type="entry name" value="FHA"/>
    <property type="match status" value="1"/>
</dbReference>
<dbReference type="PROSITE" id="PS50006">
    <property type="entry name" value="FHA_DOMAIN"/>
    <property type="match status" value="1"/>
</dbReference>
<dbReference type="InterPro" id="IPR050923">
    <property type="entry name" value="Cell_Proc_Reg/RNA_Proc"/>
</dbReference>
<dbReference type="AlphaFoldDB" id="A0A4U8Z286"/>
<gene>
    <name evidence="3" type="ORF">MTUNDRAET4_2501</name>
</gene>
<evidence type="ECO:0000313" key="3">
    <source>
        <dbReference type="EMBL" id="VFU09388.1"/>
    </source>
</evidence>
<dbReference type="RefSeq" id="WP_134489729.1">
    <property type="nucleotide sequence ID" value="NZ_CP139089.1"/>
</dbReference>
<dbReference type="OrthoDB" id="273564at2"/>
<dbReference type="NCBIfam" id="TIGR03354">
    <property type="entry name" value="VI_FHA"/>
    <property type="match status" value="1"/>
</dbReference>
<evidence type="ECO:0000313" key="4">
    <source>
        <dbReference type="Proteomes" id="UP000294360"/>
    </source>
</evidence>
<feature type="domain" description="FHA" evidence="2">
    <location>
        <begin position="29"/>
        <end position="79"/>
    </location>
</feature>
<dbReference type="EMBL" id="LR536450">
    <property type="protein sequence ID" value="VFU09388.1"/>
    <property type="molecule type" value="Genomic_DNA"/>
</dbReference>
<dbReference type="CDD" id="cd00060">
    <property type="entry name" value="FHA"/>
    <property type="match status" value="1"/>
</dbReference>